<feature type="region of interest" description="Disordered" evidence="1">
    <location>
        <begin position="1"/>
        <end position="23"/>
    </location>
</feature>
<feature type="region of interest" description="Disordered" evidence="1">
    <location>
        <begin position="70"/>
        <end position="100"/>
    </location>
</feature>
<evidence type="ECO:0000313" key="3">
    <source>
        <dbReference type="EMBL" id="KAG6588534.1"/>
    </source>
</evidence>
<dbReference type="EMBL" id="JAGKQH010000011">
    <property type="protein sequence ID" value="KAG6588534.1"/>
    <property type="molecule type" value="Genomic_DNA"/>
</dbReference>
<protein>
    <submittedName>
        <fullName evidence="2">Uncharacterized protein</fullName>
    </submittedName>
</protein>
<feature type="non-terminal residue" evidence="2">
    <location>
        <position position="1"/>
    </location>
</feature>
<accession>A0AAV6MLB7</accession>
<evidence type="ECO:0000313" key="2">
    <source>
        <dbReference type="EMBL" id="KAG6583630.1"/>
    </source>
</evidence>
<feature type="compositionally biased region" description="Basic and acidic residues" evidence="1">
    <location>
        <begin position="9"/>
        <end position="23"/>
    </location>
</feature>
<reference evidence="2 4" key="1">
    <citation type="journal article" date="2021" name="Hortic Res">
        <title>The domestication of Cucurbita argyrosperma as revealed by the genome of its wild relative.</title>
        <authorList>
            <person name="Barrera-Redondo J."/>
            <person name="Sanchez-de la Vega G."/>
            <person name="Aguirre-Liguori J.A."/>
            <person name="Castellanos-Morales G."/>
            <person name="Gutierrez-Guerrero Y.T."/>
            <person name="Aguirre-Dugua X."/>
            <person name="Aguirre-Planter E."/>
            <person name="Tenaillon M.I."/>
            <person name="Lira-Saade R."/>
            <person name="Eguiarte L.E."/>
        </authorList>
    </citation>
    <scope>NUCLEOTIDE SEQUENCE [LARGE SCALE GENOMIC DNA]</scope>
    <source>
        <strain evidence="2">JBR-2021</strain>
    </source>
</reference>
<reference evidence="2" key="2">
    <citation type="submission" date="2021-03" db="EMBL/GenBank/DDBJ databases">
        <authorList>
            <person name="Barrera-Redondo J."/>
        </authorList>
    </citation>
    <scope>NUCLEOTIDE SEQUENCE</scope>
    <source>
        <strain evidence="2">JBR-2021</strain>
        <tissue evidence="2">Leaves</tissue>
    </source>
</reference>
<sequence>MNEFVAEFKNSEGSEKEADRRRSEAEVTLSSFTEFNLVQDLIRDSRPGQNGRKMNEPIYQVFEKKKNKSNRWVKERTEKKETVKEKEVTVRDRLRSEAKQ</sequence>
<dbReference type="Proteomes" id="UP000685013">
    <property type="component" value="Chromosome 13"/>
</dbReference>
<evidence type="ECO:0000256" key="1">
    <source>
        <dbReference type="SAM" id="MobiDB-lite"/>
    </source>
</evidence>
<feature type="compositionally biased region" description="Basic and acidic residues" evidence="1">
    <location>
        <begin position="72"/>
        <end position="100"/>
    </location>
</feature>
<gene>
    <name evidence="3" type="ORF">SDJN03_17099</name>
    <name evidence="2" type="ORF">SDJN03_19562</name>
</gene>
<comment type="caution">
    <text evidence="2">The sequence shown here is derived from an EMBL/GenBank/DDBJ whole genome shotgun (WGS) entry which is preliminary data.</text>
</comment>
<dbReference type="Proteomes" id="UP000685013">
    <property type="component" value="Chromosome 11"/>
</dbReference>
<evidence type="ECO:0000313" key="4">
    <source>
        <dbReference type="Proteomes" id="UP000685013"/>
    </source>
</evidence>
<dbReference type="AlphaFoldDB" id="A0AAV6MLB7"/>
<dbReference type="EMBL" id="JAGKQH010000013">
    <property type="protein sequence ID" value="KAG6583630.1"/>
    <property type="molecule type" value="Genomic_DNA"/>
</dbReference>
<organism evidence="2 4">
    <name type="scientific">Cucurbita argyrosperma subsp. sororia</name>
    <dbReference type="NCBI Taxonomy" id="37648"/>
    <lineage>
        <taxon>Eukaryota</taxon>
        <taxon>Viridiplantae</taxon>
        <taxon>Streptophyta</taxon>
        <taxon>Embryophyta</taxon>
        <taxon>Tracheophyta</taxon>
        <taxon>Spermatophyta</taxon>
        <taxon>Magnoliopsida</taxon>
        <taxon>eudicotyledons</taxon>
        <taxon>Gunneridae</taxon>
        <taxon>Pentapetalae</taxon>
        <taxon>rosids</taxon>
        <taxon>fabids</taxon>
        <taxon>Cucurbitales</taxon>
        <taxon>Cucurbitaceae</taxon>
        <taxon>Cucurbiteae</taxon>
        <taxon>Cucurbita</taxon>
    </lineage>
</organism>
<name>A0AAV6MLB7_9ROSI</name>
<keyword evidence="4" id="KW-1185">Reference proteome</keyword>
<proteinExistence type="predicted"/>